<evidence type="ECO:0000313" key="3">
    <source>
        <dbReference type="Proteomes" id="UP000028630"/>
    </source>
</evidence>
<evidence type="ECO:0000313" key="2">
    <source>
        <dbReference type="EMBL" id="KFB99239.1"/>
    </source>
</evidence>
<sequence>MSNARGLNLGDAMLQRGKSPVQAAADNTPPVTQPVNEMAMVLTLDQLRPNPDNPRKGRNPRFEEIKASVRARGLDSIPKVTRDPDGDDVYIFSDGGNTRYQILCDLWQETGDERFYRVHTIFKPWPGRLKCLVGHLAENEVRGDLTYIEKAFGVHKARVIYEEQLGRSVTLRELSDLLGKEGYPIDYSSVSRMEDTLNYLYPHMPQLLESGMSRGQATPLLSLRSSAMKVWKSFSGDVNPECSLDDVFGAVCRCFDEPESYALDIFRDEFIGQLVKALPHPSLNYDRWLIELDPREQKRREQFGEPPPLPAPTPASEQSGGRERTTPPVTTLPADNSSQPPVTGLRSGTLTTPGRPEAVPELQDNTALPGGMSVGSETRREVQNDLFGGNPVITGQTENPDNAGEWQFKSDVNASALISAFGEQDETSTPSVSSVAFAATGLEPVNDIWHISALQDDIEHLQDMAYRLTFEIAEAMGCADCVREDKDHHSAGFSISENASEFTLFLAGLSGSLPNKQFNMFMFCLNFFGFQEPADTAVFDDVTVVKTMRLIRVIRRLRELQRLAAKGGENV</sequence>
<dbReference type="OrthoDB" id="7656008at2"/>
<gene>
    <name evidence="2" type="primary">api3</name>
    <name evidence="2" type="ORF">GTGU_04241</name>
</gene>
<dbReference type="EMBL" id="JMTB01000117">
    <property type="protein sequence ID" value="KFB99239.1"/>
    <property type="molecule type" value="Genomic_DNA"/>
</dbReference>
<proteinExistence type="predicted"/>
<dbReference type="NCBIfam" id="TIGR03764">
    <property type="entry name" value="ICE_PFGI_1_parB"/>
    <property type="match status" value="1"/>
</dbReference>
<dbReference type="RefSeq" id="WP_038161968.1">
    <property type="nucleotide sequence ID" value="NZ_JMTB01000117.1"/>
</dbReference>
<feature type="compositionally biased region" description="Polar residues" evidence="1">
    <location>
        <begin position="327"/>
        <end position="352"/>
    </location>
</feature>
<reference evidence="3" key="1">
    <citation type="submission" date="2014-05" db="EMBL/GenBank/DDBJ databases">
        <title>ATOL: Assembling a taxonomically balanced genome-scale reconstruction of the evolutionary history of the Enterobacteriaceae.</title>
        <authorList>
            <person name="Plunkett G. III"/>
            <person name="Neeno-Eckwall E.C."/>
            <person name="Glasner J.D."/>
            <person name="Perna N.T."/>
        </authorList>
    </citation>
    <scope>NUCLEOTIDE SEQUENCE [LARGE SCALE GENOMIC DNA]</scope>
    <source>
        <strain evidence="3">ATCC 49490</strain>
    </source>
</reference>
<keyword evidence="3" id="KW-1185">Reference proteome</keyword>
<dbReference type="AlphaFoldDB" id="A0A084ZP45"/>
<evidence type="ECO:0000256" key="1">
    <source>
        <dbReference type="SAM" id="MobiDB-lite"/>
    </source>
</evidence>
<dbReference type="InterPro" id="IPR022304">
    <property type="entry name" value="ICE_PFGI_1_ParB"/>
</dbReference>
<dbReference type="SUPFAM" id="SSF110849">
    <property type="entry name" value="ParB/Sulfiredoxin"/>
    <property type="match status" value="1"/>
</dbReference>
<organism evidence="2 3">
    <name type="scientific">Trabulsiella guamensis ATCC 49490</name>
    <dbReference type="NCBI Taxonomy" id="1005994"/>
    <lineage>
        <taxon>Bacteria</taxon>
        <taxon>Pseudomonadati</taxon>
        <taxon>Pseudomonadota</taxon>
        <taxon>Gammaproteobacteria</taxon>
        <taxon>Enterobacterales</taxon>
        <taxon>Enterobacteriaceae</taxon>
        <taxon>Trabulsiella</taxon>
    </lineage>
</organism>
<protein>
    <submittedName>
        <fullName evidence="2">ParB family nuclease domain-containing protein</fullName>
    </submittedName>
</protein>
<feature type="region of interest" description="Disordered" evidence="1">
    <location>
        <begin position="298"/>
        <end position="375"/>
    </location>
</feature>
<comment type="caution">
    <text evidence="2">The sequence shown here is derived from an EMBL/GenBank/DDBJ whole genome shotgun (WGS) entry which is preliminary data.</text>
</comment>
<dbReference type="Proteomes" id="UP000028630">
    <property type="component" value="Unassembled WGS sequence"/>
</dbReference>
<dbReference type="eggNOG" id="COG1475">
    <property type="taxonomic scope" value="Bacteria"/>
</dbReference>
<accession>A0A084ZP45</accession>
<dbReference type="InterPro" id="IPR036086">
    <property type="entry name" value="ParB/Sulfiredoxin_sf"/>
</dbReference>
<name>A0A084ZP45_9ENTR</name>